<name>A0ACB8A0R2_9AGAM</name>
<protein>
    <submittedName>
        <fullName evidence="1">Phosphoglycerate mutase-like protein</fullName>
    </submittedName>
</protein>
<accession>A0ACB8A0R2</accession>
<comment type="caution">
    <text evidence="1">The sequence shown here is derived from an EMBL/GenBank/DDBJ whole genome shotgun (WGS) entry which is preliminary data.</text>
</comment>
<evidence type="ECO:0000313" key="2">
    <source>
        <dbReference type="Proteomes" id="UP000790377"/>
    </source>
</evidence>
<reference evidence="1" key="1">
    <citation type="journal article" date="2021" name="New Phytol.">
        <title>Evolutionary innovations through gain and loss of genes in the ectomycorrhizal Boletales.</title>
        <authorList>
            <person name="Wu G."/>
            <person name="Miyauchi S."/>
            <person name="Morin E."/>
            <person name="Kuo A."/>
            <person name="Drula E."/>
            <person name="Varga T."/>
            <person name="Kohler A."/>
            <person name="Feng B."/>
            <person name="Cao Y."/>
            <person name="Lipzen A."/>
            <person name="Daum C."/>
            <person name="Hundley H."/>
            <person name="Pangilinan J."/>
            <person name="Johnson J."/>
            <person name="Barry K."/>
            <person name="LaButti K."/>
            <person name="Ng V."/>
            <person name="Ahrendt S."/>
            <person name="Min B."/>
            <person name="Choi I.G."/>
            <person name="Park H."/>
            <person name="Plett J.M."/>
            <person name="Magnuson J."/>
            <person name="Spatafora J.W."/>
            <person name="Nagy L.G."/>
            <person name="Henrissat B."/>
            <person name="Grigoriev I.V."/>
            <person name="Yang Z.L."/>
            <person name="Xu J."/>
            <person name="Martin F.M."/>
        </authorList>
    </citation>
    <scope>NUCLEOTIDE SEQUENCE</scope>
    <source>
        <strain evidence="1">ATCC 28755</strain>
    </source>
</reference>
<dbReference type="Proteomes" id="UP000790377">
    <property type="component" value="Unassembled WGS sequence"/>
</dbReference>
<keyword evidence="2" id="KW-1185">Reference proteome</keyword>
<sequence length="454" mass="50216">MYLPALLRLLPIVTLGVLPVPYQDELEPPTGNADTTASSPLRLGNLTPYKQAPPVEGVAAYLPDDCAVDQVMLLHRHGSRGPGHELSLIQGLAQKIGNASEVIANLTLPENLQFLKQGYVTTLQAAKLTSVGRRQLFEHGVDFLFRYPHLHAETFVAGNEDRVIESSHWFGEGYLGLNASKATFITLPDTGNNWIRPTNGCPAWNDNYKHATEQGDIWGKKYIPSITQRLSVLLPGVNLSDDDTLGALYACAYDLAAYNSSPWCNVFLPTEFTSFDYESDLVMDGAFGYTLKPSTFGPMLGSLYVNKLIERFQNNTGDAKPMYLEFGHDSTITFAMAAIGLAEDKPPLSPDAMNPSRKWRTSDQVPFAANMVWERFTCKKSFNGPQIRMVLNEQTFPLDTCAKTAEDKAYGTCSLANFVAANKFSTNIKYGDKFWKDTCHITGARDVLVKQSPF</sequence>
<dbReference type="EMBL" id="MU267980">
    <property type="protein sequence ID" value="KAH7906749.1"/>
    <property type="molecule type" value="Genomic_DNA"/>
</dbReference>
<evidence type="ECO:0000313" key="1">
    <source>
        <dbReference type="EMBL" id="KAH7906749.1"/>
    </source>
</evidence>
<proteinExistence type="predicted"/>
<organism evidence="1 2">
    <name type="scientific">Hygrophoropsis aurantiaca</name>
    <dbReference type="NCBI Taxonomy" id="72124"/>
    <lineage>
        <taxon>Eukaryota</taxon>
        <taxon>Fungi</taxon>
        <taxon>Dikarya</taxon>
        <taxon>Basidiomycota</taxon>
        <taxon>Agaricomycotina</taxon>
        <taxon>Agaricomycetes</taxon>
        <taxon>Agaricomycetidae</taxon>
        <taxon>Boletales</taxon>
        <taxon>Coniophorineae</taxon>
        <taxon>Hygrophoropsidaceae</taxon>
        <taxon>Hygrophoropsis</taxon>
    </lineage>
</organism>
<gene>
    <name evidence="1" type="ORF">BJ138DRAFT_1117295</name>
</gene>